<dbReference type="GO" id="GO:0032259">
    <property type="term" value="P:methylation"/>
    <property type="evidence" value="ECO:0007669"/>
    <property type="project" value="UniProtKB-KW"/>
</dbReference>
<keyword evidence="4" id="KW-0949">S-adenosyl-L-methionine</keyword>
<gene>
    <name evidence="7" type="ORF">BW247_01335</name>
</gene>
<organism evidence="7 8">
    <name type="scientific">Acidihalobacter ferrooxydans</name>
    <dbReference type="NCBI Taxonomy" id="1765967"/>
    <lineage>
        <taxon>Bacteria</taxon>
        <taxon>Pseudomonadati</taxon>
        <taxon>Pseudomonadota</taxon>
        <taxon>Gammaproteobacteria</taxon>
        <taxon>Chromatiales</taxon>
        <taxon>Ectothiorhodospiraceae</taxon>
        <taxon>Acidihalobacter</taxon>
    </lineage>
</organism>
<keyword evidence="3 7" id="KW-0808">Transferase</keyword>
<dbReference type="GO" id="GO:0008610">
    <property type="term" value="P:lipid biosynthetic process"/>
    <property type="evidence" value="ECO:0007669"/>
    <property type="project" value="InterPro"/>
</dbReference>
<dbReference type="InterPro" id="IPR003333">
    <property type="entry name" value="CMAS"/>
</dbReference>
<name>A0A1P8UL02_9GAMM</name>
<dbReference type="OrthoDB" id="9782855at2"/>
<dbReference type="EMBL" id="CP019434">
    <property type="protein sequence ID" value="APZ44472.1"/>
    <property type="molecule type" value="Genomic_DNA"/>
</dbReference>
<keyword evidence="8" id="KW-1185">Reference proteome</keyword>
<dbReference type="PANTHER" id="PTHR43667">
    <property type="entry name" value="CYCLOPROPANE-FATTY-ACYL-PHOSPHOLIPID SYNTHASE"/>
    <property type="match status" value="1"/>
</dbReference>
<dbReference type="Proteomes" id="UP000243807">
    <property type="component" value="Chromosome"/>
</dbReference>
<evidence type="ECO:0000256" key="3">
    <source>
        <dbReference type="ARBA" id="ARBA00022679"/>
    </source>
</evidence>
<dbReference type="InterPro" id="IPR029063">
    <property type="entry name" value="SAM-dependent_MTases_sf"/>
</dbReference>
<accession>A0A1P8UL02</accession>
<dbReference type="PANTHER" id="PTHR43667:SF1">
    <property type="entry name" value="CYCLOPROPANE-FATTY-ACYL-PHOSPHOLIPID SYNTHASE"/>
    <property type="match status" value="1"/>
</dbReference>
<evidence type="ECO:0000256" key="1">
    <source>
        <dbReference type="ARBA" id="ARBA00010815"/>
    </source>
</evidence>
<dbReference type="Gene3D" id="3.40.50.150">
    <property type="entry name" value="Vaccinia Virus protein VP39"/>
    <property type="match status" value="1"/>
</dbReference>
<dbReference type="GO" id="GO:0008168">
    <property type="term" value="F:methyltransferase activity"/>
    <property type="evidence" value="ECO:0007669"/>
    <property type="project" value="UniProtKB-KW"/>
</dbReference>
<comment type="similarity">
    <text evidence="1">Belongs to the CFA/CMAS family.</text>
</comment>
<evidence type="ECO:0000256" key="4">
    <source>
        <dbReference type="ARBA" id="ARBA00022691"/>
    </source>
</evidence>
<evidence type="ECO:0000256" key="2">
    <source>
        <dbReference type="ARBA" id="ARBA00022603"/>
    </source>
</evidence>
<keyword evidence="2 7" id="KW-0489">Methyltransferase</keyword>
<evidence type="ECO:0000313" key="7">
    <source>
        <dbReference type="EMBL" id="APZ44472.1"/>
    </source>
</evidence>
<dbReference type="SUPFAM" id="SSF53335">
    <property type="entry name" value="S-adenosyl-L-methionine-dependent methyltransferases"/>
    <property type="match status" value="1"/>
</dbReference>
<dbReference type="KEGG" id="afy:BW247_01335"/>
<evidence type="ECO:0000313" key="8">
    <source>
        <dbReference type="Proteomes" id="UP000243807"/>
    </source>
</evidence>
<dbReference type="AlphaFoldDB" id="A0A1P8UL02"/>
<dbReference type="CDD" id="cd02440">
    <property type="entry name" value="AdoMet_MTases"/>
    <property type="match status" value="1"/>
</dbReference>
<dbReference type="Pfam" id="PF25371">
    <property type="entry name" value="DUF7884"/>
    <property type="match status" value="1"/>
</dbReference>
<feature type="domain" description="DUF7884" evidence="6">
    <location>
        <begin position="13"/>
        <end position="81"/>
    </location>
</feature>
<protein>
    <submittedName>
        <fullName evidence="7">SAM-dependent methyltransferase</fullName>
    </submittedName>
</protein>
<sequence>MLEKMLSARIQLGSLTMRLPSGETRVFGHGEPAAEMIVHDNAALRRILRDPGLELGETYMEGGWEAGAGGLRTLIEVLMRNFAEAHPEGAERLTLPLIKLMQQSNRIGRSRRNVSHHYDLDEALFRTFLDDGMFYSCAYFPHEDMTLEDAQQAKCQLLMDKLRLQPGMRVLDIGSGWGGLAMYLAEHGGVEVDGVTLSTEQLRVAEDEAARRGLSDRVHFYLRDYREQEGVYDRIVSVGMFEHVGEPQFSTFFRKINSLLAPDGIAVLHTIGVTGVPGQTNAWVRRHIFPGGYVPSLSQITRKVEQIAGLAYTDVEVLRLHYAWTLAEWYRRFQAQRASIAERMGEKFCRMWEFYLATSEGSFLWWDLVVFHVQLTHGHGAVPVTRDYLCQPEA</sequence>
<evidence type="ECO:0000256" key="5">
    <source>
        <dbReference type="ARBA" id="ARBA00023098"/>
    </source>
</evidence>
<evidence type="ECO:0000259" key="6">
    <source>
        <dbReference type="Pfam" id="PF25371"/>
    </source>
</evidence>
<proteinExistence type="inferred from homology"/>
<dbReference type="Pfam" id="PF02353">
    <property type="entry name" value="CMAS"/>
    <property type="match status" value="1"/>
</dbReference>
<reference evidence="7 8" key="1">
    <citation type="submission" date="2017-01" db="EMBL/GenBank/DDBJ databases">
        <title>Draft sequence of Acidihalobacter ferrooxidans strain DSM 14175 (strain V8).</title>
        <authorList>
            <person name="Khaleque H.N."/>
            <person name="Ramsay J.P."/>
            <person name="Murphy R.J.T."/>
            <person name="Kaksonen A.H."/>
            <person name="Boxall N.J."/>
            <person name="Watkin E.L.J."/>
        </authorList>
    </citation>
    <scope>NUCLEOTIDE SEQUENCE [LARGE SCALE GENOMIC DNA]</scope>
    <source>
        <strain evidence="7 8">V8</strain>
    </source>
</reference>
<dbReference type="PIRSF" id="PIRSF003085">
    <property type="entry name" value="CMAS"/>
    <property type="match status" value="1"/>
</dbReference>
<dbReference type="InterPro" id="IPR057206">
    <property type="entry name" value="DUF7884"/>
</dbReference>
<dbReference type="STRING" id="1765967.BW247_01335"/>
<dbReference type="RefSeq" id="WP_076838219.1">
    <property type="nucleotide sequence ID" value="NZ_CP019434.1"/>
</dbReference>
<keyword evidence="5" id="KW-0443">Lipid metabolism</keyword>
<dbReference type="InterPro" id="IPR050723">
    <property type="entry name" value="CFA/CMAS"/>
</dbReference>